<evidence type="ECO:0000256" key="1">
    <source>
        <dbReference type="ARBA" id="ARBA00007749"/>
    </source>
</evidence>
<dbReference type="PANTHER" id="PTHR42978:SF6">
    <property type="entry name" value="QUORUM-QUENCHING LACTONASE YTNP-RELATED"/>
    <property type="match status" value="1"/>
</dbReference>
<evidence type="ECO:0000256" key="3">
    <source>
        <dbReference type="ARBA" id="ARBA00022801"/>
    </source>
</evidence>
<organism evidence="7">
    <name type="scientific">Magnetospirillum gryphiswaldense</name>
    <dbReference type="NCBI Taxonomy" id="55518"/>
    <lineage>
        <taxon>Bacteria</taxon>
        <taxon>Pseudomonadati</taxon>
        <taxon>Pseudomonadota</taxon>
        <taxon>Alphaproteobacteria</taxon>
        <taxon>Rhodospirillales</taxon>
        <taxon>Rhodospirillaceae</taxon>
        <taxon>Magnetospirillum</taxon>
    </lineage>
</organism>
<evidence type="ECO:0000313" key="7">
    <source>
        <dbReference type="EMBL" id="CAM76037.1"/>
    </source>
</evidence>
<dbReference type="CDD" id="cd07720">
    <property type="entry name" value="OPHC2-like_MBL-fold"/>
    <property type="match status" value="1"/>
</dbReference>
<keyword evidence="2" id="KW-0479">Metal-binding</keyword>
<dbReference type="Pfam" id="PF00753">
    <property type="entry name" value="Lactamase_B"/>
    <property type="match status" value="1"/>
</dbReference>
<dbReference type="InterPro" id="IPR001279">
    <property type="entry name" value="Metallo-B-lactamas"/>
</dbReference>
<comment type="similarity">
    <text evidence="1">Belongs to the metallo-beta-lactamase superfamily.</text>
</comment>
<dbReference type="SUPFAM" id="SSF56281">
    <property type="entry name" value="Metallo-hydrolase/oxidoreductase"/>
    <property type="match status" value="1"/>
</dbReference>
<reference evidence="7" key="1">
    <citation type="journal article" date="2007" name="J. Bacteriol.">
        <title>Comparative genome analysis of four magnetotactic bacteria reveals a complex set of group-specific genes implicated in magnetosome biomineralization and function.</title>
        <authorList>
            <person name="Richter M."/>
            <person name="Kube M."/>
            <person name="Bazylinski D.A."/>
            <person name="Lombardot T."/>
            <person name="Gloeckner F.O."/>
            <person name="Reinhardt R."/>
            <person name="Schueler D."/>
        </authorList>
    </citation>
    <scope>NUCLEOTIDE SEQUENCE</scope>
    <source>
        <strain evidence="7">MSR-1</strain>
    </source>
</reference>
<dbReference type="EMBL" id="CU459003">
    <property type="protein sequence ID" value="CAM76037.1"/>
    <property type="molecule type" value="Genomic_DNA"/>
</dbReference>
<dbReference type="Gene3D" id="3.60.15.10">
    <property type="entry name" value="Ribonuclease Z/Hydroxyacylglutathione hydrolase-like"/>
    <property type="match status" value="1"/>
</dbReference>
<evidence type="ECO:0000256" key="2">
    <source>
        <dbReference type="ARBA" id="ARBA00022723"/>
    </source>
</evidence>
<keyword evidence="3 7" id="KW-0378">Hydrolase</keyword>
<dbReference type="GO" id="GO:0016787">
    <property type="term" value="F:hydrolase activity"/>
    <property type="evidence" value="ECO:0007669"/>
    <property type="project" value="UniProtKB-KW"/>
</dbReference>
<dbReference type="InterPro" id="IPR051013">
    <property type="entry name" value="MBL_superfamily_lactonases"/>
</dbReference>
<feature type="chain" id="PRO_5002674492" evidence="5">
    <location>
        <begin position="29"/>
        <end position="327"/>
    </location>
</feature>
<protein>
    <submittedName>
        <fullName evidence="7">Zn-dependent hydrolases, including glyoxylases</fullName>
    </submittedName>
</protein>
<sequence>MFGRNRLSACLLAATVTLAGIHAGPALAAPAQVTTQVPGFYRQALGDYEVTALYDGYVDLHLQLMKGMTEDKLQKLVARMFLDHSKGVQTAVNAYLVHTGDRLILVDAGSAACFGPTLGNIVTNIKAAGYRPEDVDTVLLTHMHADHLCGLLDSQGKPAFAKAQVLAAQQDADFWLSEQIAAAAPKEAQGFFKMARDSVAPYQAEGRFNTFKTGESVVSGAQIVETHGHTPGHTSFLFQSKGKKLLVWGDIVHNHAVQFSHPDVSFEYDVDQKQAIKTRKTVIEQSVKNGWAIAGAHLPFPGLGHIRKEKSGYAWVPVEFGPIRKDR</sequence>
<dbReference type="InterPro" id="IPR036866">
    <property type="entry name" value="RibonucZ/Hydroxyglut_hydro"/>
</dbReference>
<name>A4TZI0_9PROT</name>
<dbReference type="PANTHER" id="PTHR42978">
    <property type="entry name" value="QUORUM-QUENCHING LACTONASE YTNP-RELATED-RELATED"/>
    <property type="match status" value="1"/>
</dbReference>
<dbReference type="RefSeq" id="WP_106002235.1">
    <property type="nucleotide sequence ID" value="NZ_CP027527.1"/>
</dbReference>
<feature type="domain" description="Metallo-beta-lactamase" evidence="6">
    <location>
        <begin position="91"/>
        <end position="297"/>
    </location>
</feature>
<evidence type="ECO:0000259" key="6">
    <source>
        <dbReference type="SMART" id="SM00849"/>
    </source>
</evidence>
<evidence type="ECO:0000256" key="4">
    <source>
        <dbReference type="ARBA" id="ARBA00022833"/>
    </source>
</evidence>
<evidence type="ECO:0000256" key="5">
    <source>
        <dbReference type="SAM" id="SignalP"/>
    </source>
</evidence>
<keyword evidence="5" id="KW-0732">Signal</keyword>
<feature type="signal peptide" evidence="5">
    <location>
        <begin position="1"/>
        <end position="28"/>
    </location>
</feature>
<gene>
    <name evidence="7" type="ORF">MGR_1503</name>
</gene>
<dbReference type="GO" id="GO:0046872">
    <property type="term" value="F:metal ion binding"/>
    <property type="evidence" value="ECO:0007669"/>
    <property type="project" value="UniProtKB-KW"/>
</dbReference>
<proteinExistence type="inferred from homology"/>
<dbReference type="SMART" id="SM00849">
    <property type="entry name" value="Lactamase_B"/>
    <property type="match status" value="1"/>
</dbReference>
<keyword evidence="4" id="KW-0862">Zinc</keyword>
<dbReference type="AlphaFoldDB" id="A4TZI0"/>
<accession>A4TZI0</accession>